<comment type="caution">
    <text evidence="1">The sequence shown here is derived from an EMBL/GenBank/DDBJ whole genome shotgun (WGS) entry which is preliminary data.</text>
</comment>
<proteinExistence type="predicted"/>
<dbReference type="EMBL" id="JBFOLK010000009">
    <property type="protein sequence ID" value="KAL2485726.1"/>
    <property type="molecule type" value="Genomic_DNA"/>
</dbReference>
<organism evidence="1 2">
    <name type="scientific">Abeliophyllum distichum</name>
    <dbReference type="NCBI Taxonomy" id="126358"/>
    <lineage>
        <taxon>Eukaryota</taxon>
        <taxon>Viridiplantae</taxon>
        <taxon>Streptophyta</taxon>
        <taxon>Embryophyta</taxon>
        <taxon>Tracheophyta</taxon>
        <taxon>Spermatophyta</taxon>
        <taxon>Magnoliopsida</taxon>
        <taxon>eudicotyledons</taxon>
        <taxon>Gunneridae</taxon>
        <taxon>Pentapetalae</taxon>
        <taxon>asterids</taxon>
        <taxon>lamiids</taxon>
        <taxon>Lamiales</taxon>
        <taxon>Oleaceae</taxon>
        <taxon>Forsythieae</taxon>
        <taxon>Abeliophyllum</taxon>
    </lineage>
</organism>
<dbReference type="AlphaFoldDB" id="A0ABD1RCV4"/>
<keyword evidence="2" id="KW-1185">Reference proteome</keyword>
<evidence type="ECO:0000313" key="2">
    <source>
        <dbReference type="Proteomes" id="UP001604336"/>
    </source>
</evidence>
<protein>
    <submittedName>
        <fullName evidence="1">Abhydrolase domain-containing protein</fullName>
    </submittedName>
</protein>
<evidence type="ECO:0000313" key="1">
    <source>
        <dbReference type="EMBL" id="KAL2485726.1"/>
    </source>
</evidence>
<dbReference type="Proteomes" id="UP001604336">
    <property type="component" value="Unassembled WGS sequence"/>
</dbReference>
<reference evidence="2" key="1">
    <citation type="submission" date="2024-07" db="EMBL/GenBank/DDBJ databases">
        <title>Two chromosome-level genome assemblies of Korean endemic species Abeliophyllum distichum and Forsythia ovata (Oleaceae).</title>
        <authorList>
            <person name="Jang H."/>
        </authorList>
    </citation>
    <scope>NUCLEOTIDE SEQUENCE [LARGE SCALE GENOMIC DNA]</scope>
</reference>
<sequence length="149" mass="16724">MVDEDLTKLGEAYMISADIELILPGPNERACFPRRGCTSLHLNAFVSGMRLPLHPMLRRILKAYDLAPTQHGNAFACVPNHLSAEEVAKEEGHEGRSMVRVFDDSEPDLDVPSVYGIVNSLPRCELSRDIVDIVWSIYQADPELRTDFE</sequence>
<gene>
    <name evidence="1" type="ORF">Adt_30482</name>
</gene>
<name>A0ABD1RCV4_9LAMI</name>
<accession>A0ABD1RCV4</accession>